<evidence type="ECO:0000256" key="8">
    <source>
        <dbReference type="SAM" id="Phobius"/>
    </source>
</evidence>
<name>A0ABT9XP99_9BACL</name>
<keyword evidence="6 8" id="KW-1133">Transmembrane helix</keyword>
<feature type="transmembrane region" description="Helical" evidence="8">
    <location>
        <begin position="67"/>
        <end position="90"/>
    </location>
</feature>
<comment type="subcellular location">
    <subcellularLocation>
        <location evidence="1">Cell membrane</location>
        <topology evidence="1">Multi-pass membrane protein</topology>
    </subcellularLocation>
</comment>
<keyword evidence="5 8" id="KW-0812">Transmembrane</keyword>
<keyword evidence="2" id="KW-1003">Cell membrane</keyword>
<dbReference type="PANTHER" id="PTHR33908:SF11">
    <property type="entry name" value="MEMBRANE PROTEIN"/>
    <property type="match status" value="1"/>
</dbReference>
<reference evidence="10 11" key="1">
    <citation type="submission" date="2023-07" db="EMBL/GenBank/DDBJ databases">
        <title>Genomic Encyclopedia of Type Strains, Phase IV (KMG-IV): sequencing the most valuable type-strain genomes for metagenomic binning, comparative biology and taxonomic classification.</title>
        <authorList>
            <person name="Goeker M."/>
        </authorList>
    </citation>
    <scope>NUCLEOTIDE SEQUENCE [LARGE SCALE GENOMIC DNA]</scope>
    <source>
        <strain evidence="10 11">DSM 4006</strain>
    </source>
</reference>
<sequence length="411" mass="47025">MFVKRPLFLAIVVWMALLVRLLFVSKVHPVPVSDFHWYYTQGMAIANGQGYRYDGQPTAYFPIGYPLFLAGVFKIFGEGWWPAVLANVVLDSATAGLVYLIAEYLWSPVVALISGLAMALYVPHIQWSSVICSEIIFSFLFLLTGYLWLRSERRSWTILVASGITLGMACLVRPITLLFPAAYLIYAWFRKFGFWQSVRRFVVIVVVMLITISPVTIRNYEAFHQVLLVSANGGVNLWQGNNPNANGSYFWPENPKQNPFLDYEAKAVQENPIAKHMAESYILHHPLHTIRMGFVKWRYFFSGVYYAQFYTTRISQPPVTQAFASRIARLSEASYVVTYVLGALGIAFAVVEALRRRSLRSSILWLGILYYLGLFFIFPAWDRMREPMSPWVIVFVGLALWPFNKSRAPSR</sequence>
<feature type="transmembrane region" description="Helical" evidence="8">
    <location>
        <begin position="297"/>
        <end position="313"/>
    </location>
</feature>
<feature type="transmembrane region" description="Helical" evidence="8">
    <location>
        <begin position="201"/>
        <end position="220"/>
    </location>
</feature>
<evidence type="ECO:0000259" key="9">
    <source>
        <dbReference type="Pfam" id="PF13231"/>
    </source>
</evidence>
<feature type="transmembrane region" description="Helical" evidence="8">
    <location>
        <begin position="363"/>
        <end position="381"/>
    </location>
</feature>
<evidence type="ECO:0000256" key="1">
    <source>
        <dbReference type="ARBA" id="ARBA00004651"/>
    </source>
</evidence>
<evidence type="ECO:0000313" key="10">
    <source>
        <dbReference type="EMBL" id="MDQ0191583.1"/>
    </source>
</evidence>
<keyword evidence="3" id="KW-0328">Glycosyltransferase</keyword>
<protein>
    <submittedName>
        <fullName evidence="10">4-amino-4-deoxy-L-arabinose transferase-like glycosyltransferase</fullName>
    </submittedName>
</protein>
<keyword evidence="11" id="KW-1185">Reference proteome</keyword>
<proteinExistence type="predicted"/>
<evidence type="ECO:0000256" key="2">
    <source>
        <dbReference type="ARBA" id="ARBA00022475"/>
    </source>
</evidence>
<dbReference type="InterPro" id="IPR038731">
    <property type="entry name" value="RgtA/B/C-like"/>
</dbReference>
<evidence type="ECO:0000256" key="5">
    <source>
        <dbReference type="ARBA" id="ARBA00022692"/>
    </source>
</evidence>
<evidence type="ECO:0000256" key="3">
    <source>
        <dbReference type="ARBA" id="ARBA00022676"/>
    </source>
</evidence>
<feature type="transmembrane region" description="Helical" evidence="8">
    <location>
        <begin position="387"/>
        <end position="403"/>
    </location>
</feature>
<feature type="transmembrane region" description="Helical" evidence="8">
    <location>
        <begin position="156"/>
        <end position="189"/>
    </location>
</feature>
<dbReference type="EMBL" id="JAUSTP010000057">
    <property type="protein sequence ID" value="MDQ0191583.1"/>
    <property type="molecule type" value="Genomic_DNA"/>
</dbReference>
<dbReference type="Pfam" id="PF13231">
    <property type="entry name" value="PMT_2"/>
    <property type="match status" value="1"/>
</dbReference>
<evidence type="ECO:0000256" key="6">
    <source>
        <dbReference type="ARBA" id="ARBA00022989"/>
    </source>
</evidence>
<keyword evidence="7 8" id="KW-0472">Membrane</keyword>
<keyword evidence="4" id="KW-0808">Transferase</keyword>
<feature type="transmembrane region" description="Helical" evidence="8">
    <location>
        <begin position="333"/>
        <end position="351"/>
    </location>
</feature>
<organism evidence="10 11">
    <name type="scientific">Alicyclobacillus cycloheptanicus</name>
    <dbReference type="NCBI Taxonomy" id="1457"/>
    <lineage>
        <taxon>Bacteria</taxon>
        <taxon>Bacillati</taxon>
        <taxon>Bacillota</taxon>
        <taxon>Bacilli</taxon>
        <taxon>Bacillales</taxon>
        <taxon>Alicyclobacillaceae</taxon>
        <taxon>Alicyclobacillus</taxon>
    </lineage>
</organism>
<dbReference type="InterPro" id="IPR050297">
    <property type="entry name" value="LipidA_mod_glycosyltrf_83"/>
</dbReference>
<comment type="caution">
    <text evidence="10">The sequence shown here is derived from an EMBL/GenBank/DDBJ whole genome shotgun (WGS) entry which is preliminary data.</text>
</comment>
<gene>
    <name evidence="10" type="ORF">J2S03_003454</name>
</gene>
<dbReference type="PANTHER" id="PTHR33908">
    <property type="entry name" value="MANNOSYLTRANSFERASE YKCB-RELATED"/>
    <property type="match status" value="1"/>
</dbReference>
<dbReference type="RefSeq" id="WP_274457009.1">
    <property type="nucleotide sequence ID" value="NZ_CP067097.1"/>
</dbReference>
<feature type="domain" description="Glycosyltransferase RgtA/B/C/D-like" evidence="9">
    <location>
        <begin position="62"/>
        <end position="216"/>
    </location>
</feature>
<evidence type="ECO:0000256" key="7">
    <source>
        <dbReference type="ARBA" id="ARBA00023136"/>
    </source>
</evidence>
<feature type="transmembrane region" description="Helical" evidence="8">
    <location>
        <begin position="97"/>
        <end position="121"/>
    </location>
</feature>
<evidence type="ECO:0000256" key="4">
    <source>
        <dbReference type="ARBA" id="ARBA00022679"/>
    </source>
</evidence>
<dbReference type="Proteomes" id="UP001232973">
    <property type="component" value="Unassembled WGS sequence"/>
</dbReference>
<accession>A0ABT9XP99</accession>
<evidence type="ECO:0000313" key="11">
    <source>
        <dbReference type="Proteomes" id="UP001232973"/>
    </source>
</evidence>
<feature type="transmembrane region" description="Helical" evidence="8">
    <location>
        <begin position="127"/>
        <end position="149"/>
    </location>
</feature>